<dbReference type="PROSITE" id="PS50977">
    <property type="entry name" value="HTH_TETR_2"/>
    <property type="match status" value="1"/>
</dbReference>
<feature type="DNA-binding region" description="H-T-H motif" evidence="4">
    <location>
        <begin position="46"/>
        <end position="65"/>
    </location>
</feature>
<dbReference type="EMBL" id="JBHLWM010000001">
    <property type="protein sequence ID" value="MFC0238937.1"/>
    <property type="molecule type" value="Genomic_DNA"/>
</dbReference>
<dbReference type="Pfam" id="PF00440">
    <property type="entry name" value="TetR_N"/>
    <property type="match status" value="1"/>
</dbReference>
<dbReference type="Proteomes" id="UP001589775">
    <property type="component" value="Unassembled WGS sequence"/>
</dbReference>
<keyword evidence="3" id="KW-0804">Transcription</keyword>
<accession>A0ABV6EL45</accession>
<organism evidence="7 8">
    <name type="scientific">Rhodopseudomonas telluris</name>
    <dbReference type="NCBI Taxonomy" id="644215"/>
    <lineage>
        <taxon>Bacteria</taxon>
        <taxon>Pseudomonadati</taxon>
        <taxon>Pseudomonadota</taxon>
        <taxon>Alphaproteobacteria</taxon>
        <taxon>Hyphomicrobiales</taxon>
        <taxon>Nitrobacteraceae</taxon>
        <taxon>Rhodopseudomonas</taxon>
    </lineage>
</organism>
<dbReference type="PANTHER" id="PTHR30055">
    <property type="entry name" value="HTH-TYPE TRANSCRIPTIONAL REGULATOR RUTR"/>
    <property type="match status" value="1"/>
</dbReference>
<evidence type="ECO:0000259" key="6">
    <source>
        <dbReference type="PROSITE" id="PS50977"/>
    </source>
</evidence>
<dbReference type="InterPro" id="IPR050109">
    <property type="entry name" value="HTH-type_TetR-like_transc_reg"/>
</dbReference>
<keyword evidence="8" id="KW-1185">Reference proteome</keyword>
<proteinExistence type="predicted"/>
<comment type="caution">
    <text evidence="7">The sequence shown here is derived from an EMBL/GenBank/DDBJ whole genome shotgun (WGS) entry which is preliminary data.</text>
</comment>
<sequence>MRDLQPKQDVSQKPEGLRERKRRETSQRISDVALELFLDKGFDATTLDEIAENAGISRRTFFYYFASKDDILTAYLGRRTDELRAAVLQSASAGEPIDVVRNALLTLASKFGDRTTIATAGLVSGSTFLGIRSQGRYLTFEQAVADALIEIWPKKERRDGLRLVAMVSIGALRLAVDGWLEHGGKRPLAKYIEDAFRNLKAEI</sequence>
<dbReference type="PANTHER" id="PTHR30055:SF238">
    <property type="entry name" value="MYCOFACTOCIN BIOSYNTHESIS TRANSCRIPTIONAL REGULATOR MFTR-RELATED"/>
    <property type="match status" value="1"/>
</dbReference>
<evidence type="ECO:0000256" key="4">
    <source>
        <dbReference type="PROSITE-ProRule" id="PRU00335"/>
    </source>
</evidence>
<keyword evidence="2 4" id="KW-0238">DNA-binding</keyword>
<evidence type="ECO:0000256" key="2">
    <source>
        <dbReference type="ARBA" id="ARBA00023125"/>
    </source>
</evidence>
<dbReference type="PRINTS" id="PR00455">
    <property type="entry name" value="HTHTETR"/>
</dbReference>
<gene>
    <name evidence="7" type="ORF">ACFFJ6_00590</name>
</gene>
<dbReference type="Gene3D" id="1.10.357.10">
    <property type="entry name" value="Tetracycline Repressor, domain 2"/>
    <property type="match status" value="1"/>
</dbReference>
<evidence type="ECO:0000313" key="7">
    <source>
        <dbReference type="EMBL" id="MFC0238937.1"/>
    </source>
</evidence>
<evidence type="ECO:0000313" key="8">
    <source>
        <dbReference type="Proteomes" id="UP001589775"/>
    </source>
</evidence>
<protein>
    <submittedName>
        <fullName evidence="7">TetR family transcriptional regulator</fullName>
    </submittedName>
</protein>
<dbReference type="RefSeq" id="WP_378383274.1">
    <property type="nucleotide sequence ID" value="NZ_JBHLWM010000001.1"/>
</dbReference>
<feature type="domain" description="HTH tetR-type" evidence="6">
    <location>
        <begin position="23"/>
        <end position="83"/>
    </location>
</feature>
<keyword evidence="1" id="KW-0805">Transcription regulation</keyword>
<dbReference type="InterPro" id="IPR001647">
    <property type="entry name" value="HTH_TetR"/>
</dbReference>
<evidence type="ECO:0000256" key="1">
    <source>
        <dbReference type="ARBA" id="ARBA00023015"/>
    </source>
</evidence>
<dbReference type="InterPro" id="IPR009057">
    <property type="entry name" value="Homeodomain-like_sf"/>
</dbReference>
<evidence type="ECO:0000256" key="5">
    <source>
        <dbReference type="SAM" id="MobiDB-lite"/>
    </source>
</evidence>
<reference evidence="7 8" key="1">
    <citation type="submission" date="2024-09" db="EMBL/GenBank/DDBJ databases">
        <authorList>
            <person name="Sun Q."/>
            <person name="Mori K."/>
        </authorList>
    </citation>
    <scope>NUCLEOTIDE SEQUENCE [LARGE SCALE GENOMIC DNA]</scope>
    <source>
        <strain evidence="7 8">KCTC 23279</strain>
    </source>
</reference>
<dbReference type="InterPro" id="IPR023772">
    <property type="entry name" value="DNA-bd_HTH_TetR-type_CS"/>
</dbReference>
<feature type="region of interest" description="Disordered" evidence="5">
    <location>
        <begin position="1"/>
        <end position="24"/>
    </location>
</feature>
<dbReference type="SUPFAM" id="SSF46689">
    <property type="entry name" value="Homeodomain-like"/>
    <property type="match status" value="1"/>
</dbReference>
<evidence type="ECO:0000256" key="3">
    <source>
        <dbReference type="ARBA" id="ARBA00023163"/>
    </source>
</evidence>
<name>A0ABV6EL45_9BRAD</name>
<dbReference type="PROSITE" id="PS01081">
    <property type="entry name" value="HTH_TETR_1"/>
    <property type="match status" value="1"/>
</dbReference>